<sequence>MDYLSRDAAPFADDFWQQLDNTITETASKILQGRRFVPIYGPLGIGVTNIELDDVENLKEVADNGIIFTAGRSYIQIPTLYTDFILSAKDMQTSQHSGYPVDLAQAINAAEQAAIQEDKFIFFGNDTLKIDGLFTAAGTQKITKTDWNIGENSFKNIAEAINLLVKEGIYSSYSLLISPDLYLQMQRIQPGTGILEIDRVKKLLHKRVFVSPVLGKEKALLISADARNIDLAIGQDLQTAYLEQTELNHKFRLLETIRLRIKRPKSIIQFE</sequence>
<comment type="subcellular location">
    <subcellularLocation>
        <location evidence="1">Encapsulin nanocompartment</location>
    </subcellularLocation>
</comment>
<dbReference type="Gene3D" id="3.30.2400.30">
    <property type="match status" value="1"/>
</dbReference>
<protein>
    <recommendedName>
        <fullName evidence="4">Type 1 encapsulin shell protein</fullName>
    </recommendedName>
</protein>
<evidence type="ECO:0000256" key="3">
    <source>
        <dbReference type="ARBA" id="ARBA00033787"/>
    </source>
</evidence>
<dbReference type="PANTHER" id="PTHR37165">
    <property type="entry name" value="PEPTIDASE U56 FAMILY"/>
    <property type="match status" value="1"/>
</dbReference>
<dbReference type="EMBL" id="JACHFH010000017">
    <property type="protein sequence ID" value="MBB5336410.1"/>
    <property type="molecule type" value="Genomic_DNA"/>
</dbReference>
<dbReference type="InterPro" id="IPR007544">
    <property type="entry name" value="ENCAP"/>
</dbReference>
<comment type="similarity">
    <text evidence="2">Belongs to the encapsulin family. Family 1 subfamily.</text>
</comment>
<evidence type="ECO:0000256" key="4">
    <source>
        <dbReference type="ARBA" id="ARBA00050023"/>
    </source>
</evidence>
<dbReference type="Gene3D" id="3.30.2320.10">
    <property type="entry name" value="hypothetical protein PF0899 domain"/>
    <property type="match status" value="1"/>
</dbReference>
<dbReference type="Pfam" id="PF04454">
    <property type="entry name" value="Linocin_M18"/>
    <property type="match status" value="1"/>
</dbReference>
<evidence type="ECO:0000313" key="5">
    <source>
        <dbReference type="EMBL" id="MBB5336410.1"/>
    </source>
</evidence>
<evidence type="ECO:0000256" key="2">
    <source>
        <dbReference type="ARBA" id="ARBA00033743"/>
    </source>
</evidence>
<accession>A0A840UJP9</accession>
<dbReference type="PANTHER" id="PTHR37165:SF1">
    <property type="entry name" value="TYPE 1 ENCAPSULIN SHELL PROTEIN"/>
    <property type="match status" value="1"/>
</dbReference>
<proteinExistence type="inferred from homology"/>
<dbReference type="Proteomes" id="UP000559117">
    <property type="component" value="Unassembled WGS sequence"/>
</dbReference>
<organism evidence="5 6">
    <name type="scientific">Pectinatus brassicae</name>
    <dbReference type="NCBI Taxonomy" id="862415"/>
    <lineage>
        <taxon>Bacteria</taxon>
        <taxon>Bacillati</taxon>
        <taxon>Bacillota</taxon>
        <taxon>Negativicutes</taxon>
        <taxon>Selenomonadales</taxon>
        <taxon>Selenomonadaceae</taxon>
        <taxon>Pectinatus</taxon>
    </lineage>
</organism>
<reference evidence="5 6" key="1">
    <citation type="submission" date="2020-08" db="EMBL/GenBank/DDBJ databases">
        <title>Genomic Encyclopedia of Type Strains, Phase IV (KMG-IV): sequencing the most valuable type-strain genomes for metagenomic binning, comparative biology and taxonomic classification.</title>
        <authorList>
            <person name="Goeker M."/>
        </authorList>
    </citation>
    <scope>NUCLEOTIDE SEQUENCE [LARGE SCALE GENOMIC DNA]</scope>
    <source>
        <strain evidence="5 6">DSM 24661</strain>
    </source>
</reference>
<evidence type="ECO:0000313" key="6">
    <source>
        <dbReference type="Proteomes" id="UP000559117"/>
    </source>
</evidence>
<dbReference type="RefSeq" id="WP_183861327.1">
    <property type="nucleotide sequence ID" value="NZ_JACHFH010000017.1"/>
</dbReference>
<keyword evidence="6" id="KW-1185">Reference proteome</keyword>
<dbReference type="PIRSF" id="PIRSF019254">
    <property type="entry name" value="CFP29"/>
    <property type="match status" value="1"/>
</dbReference>
<dbReference type="AlphaFoldDB" id="A0A840UJP9"/>
<gene>
    <name evidence="5" type="ORF">HNR32_001558</name>
</gene>
<comment type="caution">
    <text evidence="5">The sequence shown here is derived from an EMBL/GenBank/DDBJ whole genome shotgun (WGS) entry which is preliminary data.</text>
</comment>
<evidence type="ECO:0000256" key="1">
    <source>
        <dbReference type="ARBA" id="ARBA00033738"/>
    </source>
</evidence>
<keyword evidence="3" id="KW-1284">Encapsulin nanocompartment</keyword>
<dbReference type="NCBIfam" id="NF041155">
    <property type="entry name" value="encap_f1"/>
    <property type="match status" value="1"/>
</dbReference>
<dbReference type="GO" id="GO:0140737">
    <property type="term" value="C:encapsulin nanocompartment"/>
    <property type="evidence" value="ECO:0007669"/>
    <property type="project" value="UniProtKB-SubCell"/>
</dbReference>
<name>A0A840UJP9_9FIRM</name>
<dbReference type="InterPro" id="IPR051429">
    <property type="entry name" value="Encapsulin_nc"/>
</dbReference>